<reference evidence="1 2" key="1">
    <citation type="journal article" date="2014" name="BMC Genomics">
        <title>Comparative genome sequencing reveals chemotype-specific gene clusters in the toxigenic black mold Stachybotrys.</title>
        <authorList>
            <person name="Semeiks J."/>
            <person name="Borek D."/>
            <person name="Otwinowski Z."/>
            <person name="Grishin N.V."/>
        </authorList>
    </citation>
    <scope>NUCLEOTIDE SEQUENCE [LARGE SCALE GENOMIC DNA]</scope>
    <source>
        <strain evidence="2">CBS 109288 / IBT 7711</strain>
    </source>
</reference>
<organism evidence="1 2">
    <name type="scientific">Stachybotrys chartarum (strain CBS 109288 / IBT 7711)</name>
    <name type="common">Toxic black mold</name>
    <name type="synonym">Stilbospora chartarum</name>
    <dbReference type="NCBI Taxonomy" id="1280523"/>
    <lineage>
        <taxon>Eukaryota</taxon>
        <taxon>Fungi</taxon>
        <taxon>Dikarya</taxon>
        <taxon>Ascomycota</taxon>
        <taxon>Pezizomycotina</taxon>
        <taxon>Sordariomycetes</taxon>
        <taxon>Hypocreomycetidae</taxon>
        <taxon>Hypocreales</taxon>
        <taxon>Stachybotryaceae</taxon>
        <taxon>Stachybotrys</taxon>
    </lineage>
</organism>
<evidence type="ECO:0000313" key="2">
    <source>
        <dbReference type="Proteomes" id="UP000028045"/>
    </source>
</evidence>
<gene>
    <name evidence="1" type="ORF">S7711_06078</name>
</gene>
<dbReference type="SUPFAM" id="SSF53474">
    <property type="entry name" value="alpha/beta-Hydrolases"/>
    <property type="match status" value="1"/>
</dbReference>
<dbReference type="InterPro" id="IPR029058">
    <property type="entry name" value="AB_hydrolase_fold"/>
</dbReference>
<keyword evidence="2" id="KW-1185">Reference proteome</keyword>
<name>A0A084B8I8_STACB</name>
<dbReference type="HOGENOM" id="CLU_041682_1_0_1"/>
<evidence type="ECO:0000313" key="1">
    <source>
        <dbReference type="EMBL" id="KEY73867.1"/>
    </source>
</evidence>
<proteinExistence type="predicted"/>
<dbReference type="OrthoDB" id="294702at2759"/>
<dbReference type="Proteomes" id="UP000028045">
    <property type="component" value="Unassembled WGS sequence"/>
</dbReference>
<accession>A0A084B8I8</accession>
<dbReference type="EMBL" id="KL647710">
    <property type="protein sequence ID" value="KEY73867.1"/>
    <property type="molecule type" value="Genomic_DNA"/>
</dbReference>
<dbReference type="AlphaFoldDB" id="A0A084B8I8"/>
<dbReference type="Gene3D" id="3.40.50.1820">
    <property type="entry name" value="alpha/beta hydrolase"/>
    <property type="match status" value="1"/>
</dbReference>
<protein>
    <submittedName>
        <fullName evidence="1">Uncharacterized protein</fullName>
    </submittedName>
</protein>
<sequence length="347" mass="37597">MDTQAFIESPCFNRIVELDGIDGSNGFRVQYADYGYRNEASEDEKVLLFIGPMFASRMVHVAKNDFAERHKVRIIAIDRPGFGGTDAVGTSKRLDVTRAITIALLQHLGIRHVAVACQSGGTVYALDLLLHHPEILNPTAPYLAIGAPWVHPSHTGAFAMSMTNMLPGAAIGTLDKWVSLFQTISPIVTPITGVAIGASQIISGAGAVPSADPGDDEDSKREADLFPKCIKYAHTQNTTGLSDEAIFLMKKVEGSDGWGDWGDYDNLLPRLSAALRAAGKRLTVDVYLAEKDMLIGDAGTKGTVWLTECFEKESEVMDFESHVVKGANHDTVWDLKHGVPGTVFLKL</sequence>